<accession>A0A8J3IRH7</accession>
<name>A0A8J3IRH7_9CHLR</name>
<gene>
    <name evidence="1" type="ORF">KSF_107270</name>
</gene>
<evidence type="ECO:0000313" key="1">
    <source>
        <dbReference type="EMBL" id="GHP00680.1"/>
    </source>
</evidence>
<dbReference type="RefSeq" id="WP_220211268.1">
    <property type="nucleotide sequence ID" value="NZ_BNJK01000003.1"/>
</dbReference>
<dbReference type="Proteomes" id="UP000597444">
    <property type="component" value="Unassembled WGS sequence"/>
</dbReference>
<keyword evidence="2" id="KW-1185">Reference proteome</keyword>
<proteinExistence type="predicted"/>
<protein>
    <submittedName>
        <fullName evidence="1">Uncharacterized protein</fullName>
    </submittedName>
</protein>
<comment type="caution">
    <text evidence="1">The sequence shown here is derived from an EMBL/GenBank/DDBJ whole genome shotgun (WGS) entry which is preliminary data.</text>
</comment>
<dbReference type="EMBL" id="BNJK01000003">
    <property type="protein sequence ID" value="GHP00680.1"/>
    <property type="molecule type" value="Genomic_DNA"/>
</dbReference>
<sequence length="168" mass="19048">MARVRLQNQEFEIPSELITLDAQIVTEKGEEEAKKQRDSNLKRWLSQVSPAATNATLTWSEDDKPDGSKETIIRVTPQLGTKGGVVFDALVERLCALPQRLPEIIALAWELQMLLLTKQLNQERLVGYQRRIIDTLEHEDKSNYIIGDIARRLREAKAVPSPFAPLGF</sequence>
<dbReference type="AlphaFoldDB" id="A0A8J3IRH7"/>
<organism evidence="1 2">
    <name type="scientific">Reticulibacter mediterranei</name>
    <dbReference type="NCBI Taxonomy" id="2778369"/>
    <lineage>
        <taxon>Bacteria</taxon>
        <taxon>Bacillati</taxon>
        <taxon>Chloroflexota</taxon>
        <taxon>Ktedonobacteria</taxon>
        <taxon>Ktedonobacterales</taxon>
        <taxon>Reticulibacteraceae</taxon>
        <taxon>Reticulibacter</taxon>
    </lineage>
</organism>
<evidence type="ECO:0000313" key="2">
    <source>
        <dbReference type="Proteomes" id="UP000597444"/>
    </source>
</evidence>
<reference evidence="1" key="1">
    <citation type="submission" date="2020-10" db="EMBL/GenBank/DDBJ databases">
        <title>Taxonomic study of unclassified bacteria belonging to the class Ktedonobacteria.</title>
        <authorList>
            <person name="Yabe S."/>
            <person name="Wang C.M."/>
            <person name="Zheng Y."/>
            <person name="Sakai Y."/>
            <person name="Cavaletti L."/>
            <person name="Monciardini P."/>
            <person name="Donadio S."/>
        </authorList>
    </citation>
    <scope>NUCLEOTIDE SEQUENCE</scope>
    <source>
        <strain evidence="1">ID150040</strain>
    </source>
</reference>